<dbReference type="Gene3D" id="1.25.40.10">
    <property type="entry name" value="Tetratricopeptide repeat domain"/>
    <property type="match status" value="2"/>
</dbReference>
<dbReference type="InterPro" id="IPR016032">
    <property type="entry name" value="Sig_transdc_resp-reg_C-effctor"/>
</dbReference>
<dbReference type="PANTHER" id="PTHR35807">
    <property type="entry name" value="TRANSCRIPTIONAL REGULATOR REDD-RELATED"/>
    <property type="match status" value="1"/>
</dbReference>
<dbReference type="Pfam" id="PF03704">
    <property type="entry name" value="BTAD"/>
    <property type="match status" value="1"/>
</dbReference>
<feature type="DNA-binding region" description="OmpR/PhoB-type" evidence="5">
    <location>
        <begin position="1"/>
        <end position="104"/>
    </location>
</feature>
<dbReference type="InterPro" id="IPR041664">
    <property type="entry name" value="AAA_16"/>
</dbReference>
<dbReference type="Gene3D" id="1.10.10.10">
    <property type="entry name" value="Winged helix-like DNA-binding domain superfamily/Winged helix DNA-binding domain"/>
    <property type="match status" value="2"/>
</dbReference>
<evidence type="ECO:0000256" key="1">
    <source>
        <dbReference type="ARBA" id="ARBA00005820"/>
    </source>
</evidence>
<protein>
    <submittedName>
        <fullName evidence="8">DNA-binding transcriptional activator of the SARP family</fullName>
    </submittedName>
</protein>
<dbReference type="AlphaFoldDB" id="A0A1H5QPH4"/>
<dbReference type="PROSITE" id="PS51755">
    <property type="entry name" value="OMPR_PHOB"/>
    <property type="match status" value="1"/>
</dbReference>
<dbReference type="InterPro" id="IPR036388">
    <property type="entry name" value="WH-like_DNA-bd_sf"/>
</dbReference>
<evidence type="ECO:0000259" key="7">
    <source>
        <dbReference type="PROSITE" id="PS51755"/>
    </source>
</evidence>
<dbReference type="SUPFAM" id="SSF52540">
    <property type="entry name" value="P-loop containing nucleoside triphosphate hydrolases"/>
    <property type="match status" value="1"/>
</dbReference>
<dbReference type="SUPFAM" id="SSF46894">
    <property type="entry name" value="C-terminal effector domain of the bipartite response regulators"/>
    <property type="match status" value="2"/>
</dbReference>
<dbReference type="RefSeq" id="WP_244180270.1">
    <property type="nucleotide sequence ID" value="NZ_FNUJ01000003.1"/>
</dbReference>
<reference evidence="9" key="1">
    <citation type="submission" date="2016-10" db="EMBL/GenBank/DDBJ databases">
        <authorList>
            <person name="Varghese N."/>
            <person name="Submissions S."/>
        </authorList>
    </citation>
    <scope>NUCLEOTIDE SEQUENCE [LARGE SCALE GENOMIC DNA]</scope>
    <source>
        <strain evidence="9">DSM 44654</strain>
    </source>
</reference>
<evidence type="ECO:0000259" key="6">
    <source>
        <dbReference type="PROSITE" id="PS50043"/>
    </source>
</evidence>
<evidence type="ECO:0000256" key="4">
    <source>
        <dbReference type="ARBA" id="ARBA00023163"/>
    </source>
</evidence>
<dbReference type="CDD" id="cd15831">
    <property type="entry name" value="BTAD"/>
    <property type="match status" value="1"/>
</dbReference>
<feature type="domain" description="OmpR/PhoB-type" evidence="7">
    <location>
        <begin position="1"/>
        <end position="104"/>
    </location>
</feature>
<dbReference type="SMART" id="SM01043">
    <property type="entry name" value="BTAD"/>
    <property type="match status" value="1"/>
</dbReference>
<dbReference type="GO" id="GO:0003677">
    <property type="term" value="F:DNA binding"/>
    <property type="evidence" value="ECO:0007669"/>
    <property type="project" value="UniProtKB-UniRule"/>
</dbReference>
<keyword evidence="3 5" id="KW-0238">DNA-binding</keyword>
<dbReference type="InterPro" id="IPR005158">
    <property type="entry name" value="BTAD"/>
</dbReference>
<dbReference type="STRING" id="218821.SAMN05421837_1031018"/>
<keyword evidence="4" id="KW-0804">Transcription</keyword>
<evidence type="ECO:0000313" key="8">
    <source>
        <dbReference type="EMBL" id="SEF27744.1"/>
    </source>
</evidence>
<keyword evidence="9" id="KW-1185">Reference proteome</keyword>
<dbReference type="PANTHER" id="PTHR35807:SF1">
    <property type="entry name" value="TRANSCRIPTIONAL REGULATOR REDD"/>
    <property type="match status" value="1"/>
</dbReference>
<feature type="domain" description="HTH luxR-type" evidence="6">
    <location>
        <begin position="1153"/>
        <end position="1218"/>
    </location>
</feature>
<dbReference type="Gene3D" id="3.40.50.300">
    <property type="entry name" value="P-loop containing nucleotide triphosphate hydrolases"/>
    <property type="match status" value="1"/>
</dbReference>
<dbReference type="SUPFAM" id="SSF48452">
    <property type="entry name" value="TPR-like"/>
    <property type="match status" value="1"/>
</dbReference>
<organism evidence="8 9">
    <name type="scientific">Amycolatopsis pretoriensis</name>
    <dbReference type="NCBI Taxonomy" id="218821"/>
    <lineage>
        <taxon>Bacteria</taxon>
        <taxon>Bacillati</taxon>
        <taxon>Actinomycetota</taxon>
        <taxon>Actinomycetes</taxon>
        <taxon>Pseudonocardiales</taxon>
        <taxon>Pseudonocardiaceae</taxon>
        <taxon>Amycolatopsis</taxon>
    </lineage>
</organism>
<dbReference type="GO" id="GO:0006355">
    <property type="term" value="P:regulation of DNA-templated transcription"/>
    <property type="evidence" value="ECO:0007669"/>
    <property type="project" value="InterPro"/>
</dbReference>
<evidence type="ECO:0000313" key="9">
    <source>
        <dbReference type="Proteomes" id="UP000198878"/>
    </source>
</evidence>
<dbReference type="InterPro" id="IPR000792">
    <property type="entry name" value="Tscrpt_reg_LuxR_C"/>
</dbReference>
<dbReference type="Proteomes" id="UP000198878">
    <property type="component" value="Unassembled WGS sequence"/>
</dbReference>
<evidence type="ECO:0000256" key="2">
    <source>
        <dbReference type="ARBA" id="ARBA00023015"/>
    </source>
</evidence>
<accession>A0A1H5QPH4</accession>
<dbReference type="GO" id="GO:0000160">
    <property type="term" value="P:phosphorelay signal transduction system"/>
    <property type="evidence" value="ECO:0007669"/>
    <property type="project" value="InterPro"/>
</dbReference>
<evidence type="ECO:0000256" key="5">
    <source>
        <dbReference type="PROSITE-ProRule" id="PRU01091"/>
    </source>
</evidence>
<dbReference type="InterPro" id="IPR051677">
    <property type="entry name" value="AfsR-DnrI-RedD_regulator"/>
</dbReference>
<dbReference type="InterPro" id="IPR011990">
    <property type="entry name" value="TPR-like_helical_dom_sf"/>
</dbReference>
<dbReference type="Pfam" id="PF00486">
    <property type="entry name" value="Trans_reg_C"/>
    <property type="match status" value="1"/>
</dbReference>
<evidence type="ECO:0000256" key="3">
    <source>
        <dbReference type="ARBA" id="ARBA00023125"/>
    </source>
</evidence>
<name>A0A1H5QPH4_9PSEU</name>
<sequence length="1219" mass="132169">MTDSGTGLRIQVLGPLRVWRGETELKAGPTRQRTVLAVLASRAGHPVTRTELVSALWGGQPPVTADGSIHTYVSGLRRALEPGRGRGEASGVLSSGPVGYTLLVEPTAIDALTFERLIARAQKEQPDTAMASLDEALAQWRGEPLSGLPGPFAEDERTRLDRLRLTALERRAEAMLAMGEHTEVIAELATLTAEFPLHEGFREMQMIALHRSGQHHEALAVFREVRATLVAELGVEPGAALQQLHARLLARDPGLDYRPTGPQPALLSVLPTQFARRFETGAHPAFVGRTAELERLRELIDQVCDGRGGSAWLEGVPGIGKTELLARALADVADRGCQIGWATAAELSSRIPLEVVFTCVGMGGNPGGSWPADRSDNEARTSIWGDRDPAAASVSRLLELVDELCGRAPLILVIDDVQWADEASVLLWQRLTAATRQSPLLLIAAARPVPRPPHLARLRRAIEDRNGEIINVGLLSTAEAVELQENLVGAKVGPRLRELVAHAAGNPLYLAELTGTMLREHAVTTIDGVADLEESVAYNAPYSLMDMIGRHLGALSAETSETLRWASVLGTEFTATDVAAVTGRSPRDLLAIFEEGLAASQIVDAGTHLAFQHPLFRQAFYDSIPPEARAARHRWAAEAIAGAGAPVSRIAEQMAATDVAGPWVMGWLAENHDALSNRAPLIAVDLLLRAFDVCPAEDPRREDIAAALVKVQFRLGQRPEELARLLSSTAVDPARAAEMRQLLAAMRYRRGDLAGAVEALSAAVDDPRVPELWRRRHRHLLANFRRGDLADLDHVEAAGQKAVADADGDEYLTAHALQTLWLTSSVKRDHEVALDHVDNAITVLSDVDSLVDLKLDLLDNRVFTLQNLDRLAEAGGSLNTARRIADVHGLTNHLQVSAAVHGYWMGKWDDALVEVDLVAEDGPAITFFGLREPPAAALLLHGVAALICGQRGDTIRAAAELEAIDDYPSTTQAEREAVDFLLFAQSLSFLQHGDTGRALEVLDPILNPEFSPMMLRHQWLPSIVQLALEAGDSDRAMRAVRICDEEAAKERVAARAAMAADWCHGLVERDPGPVLSAATHYRRVGRLVELGKALEDASMLLAGLDRDEEARTAFEEMIAVYTELSADWNLRRAEARFLGCGATERLSADLVTPKSNGKTLSTLEVKIARLVAEGHSNATIADRVGLSRRLVQAHVTRVLDKLGAVSRDGIPKELQRPSW</sequence>
<dbReference type="CDD" id="cd00383">
    <property type="entry name" value="trans_reg_C"/>
    <property type="match status" value="1"/>
</dbReference>
<dbReference type="Pfam" id="PF00196">
    <property type="entry name" value="GerE"/>
    <property type="match status" value="1"/>
</dbReference>
<dbReference type="Pfam" id="PF13191">
    <property type="entry name" value="AAA_16"/>
    <property type="match status" value="1"/>
</dbReference>
<dbReference type="PROSITE" id="PS50043">
    <property type="entry name" value="HTH_LUXR_2"/>
    <property type="match status" value="1"/>
</dbReference>
<comment type="similarity">
    <text evidence="1">Belongs to the AfsR/DnrI/RedD regulatory family.</text>
</comment>
<dbReference type="EMBL" id="FNUJ01000003">
    <property type="protein sequence ID" value="SEF27744.1"/>
    <property type="molecule type" value="Genomic_DNA"/>
</dbReference>
<dbReference type="SMART" id="SM00862">
    <property type="entry name" value="Trans_reg_C"/>
    <property type="match status" value="1"/>
</dbReference>
<keyword evidence="2" id="KW-0805">Transcription regulation</keyword>
<dbReference type="InterPro" id="IPR001867">
    <property type="entry name" value="OmpR/PhoB-type_DNA-bd"/>
</dbReference>
<gene>
    <name evidence="8" type="ORF">SAMN05421837_1031018</name>
</gene>
<dbReference type="SMART" id="SM00421">
    <property type="entry name" value="HTH_LUXR"/>
    <property type="match status" value="1"/>
</dbReference>
<dbReference type="CDD" id="cd06170">
    <property type="entry name" value="LuxR_C_like"/>
    <property type="match status" value="1"/>
</dbReference>
<proteinExistence type="inferred from homology"/>
<dbReference type="InterPro" id="IPR027417">
    <property type="entry name" value="P-loop_NTPase"/>
</dbReference>